<evidence type="ECO:0000313" key="2">
    <source>
        <dbReference type="Proteomes" id="UP000245449"/>
    </source>
</evidence>
<organism evidence="1 2">
    <name type="scientific">Flavobacterium psychrotolerans</name>
    <dbReference type="NCBI Taxonomy" id="2169410"/>
    <lineage>
        <taxon>Bacteria</taxon>
        <taxon>Pseudomonadati</taxon>
        <taxon>Bacteroidota</taxon>
        <taxon>Flavobacteriia</taxon>
        <taxon>Flavobacteriales</taxon>
        <taxon>Flavobacteriaceae</taxon>
        <taxon>Flavobacterium</taxon>
    </lineage>
</organism>
<reference evidence="1 2" key="1">
    <citation type="submission" date="2018-04" db="EMBL/GenBank/DDBJ databases">
        <title>Flavobacterium sp. nov., isolated from glacier ice.</title>
        <authorList>
            <person name="Liu Q."/>
            <person name="Xin Y.-H."/>
        </authorList>
    </citation>
    <scope>NUCLEOTIDE SEQUENCE [LARGE SCALE GENOMIC DNA]</scope>
    <source>
        <strain evidence="1 2">RB1R5</strain>
    </source>
</reference>
<evidence type="ECO:0000313" key="1">
    <source>
        <dbReference type="EMBL" id="PWA04209.1"/>
    </source>
</evidence>
<name>A0A2U1JGS3_9FLAO</name>
<dbReference type="AlphaFoldDB" id="A0A2U1JGS3"/>
<dbReference type="EMBL" id="QCZI01000017">
    <property type="protein sequence ID" value="PWA04209.1"/>
    <property type="molecule type" value="Genomic_DNA"/>
</dbReference>
<dbReference type="SMART" id="SM00028">
    <property type="entry name" value="TPR"/>
    <property type="match status" value="3"/>
</dbReference>
<protein>
    <submittedName>
        <fullName evidence="1">Uncharacterized protein</fullName>
    </submittedName>
</protein>
<proteinExistence type="predicted"/>
<accession>A0A2U1JGS3</accession>
<sequence length="399" mass="44968">MQNKQFTFLFFFFIAIQSFAQQDGYWDKERATSKQVVVSARKRIIINTEDLPIGTTEVVFRITLLDENQQMANSLVSVLKAIPDPTGISQGSAGAVLLLSKISGEDKCKYAIFSNATLAADYKEKGTTNKACLAQNNPVNKDAKRLSINSSSCLKSNSMWFGFENKNWIMNQRIVLEVVPWVNTRLSSGWSLENRKSVLSLCKSTDLAKKIPNSDNYCVCILEKLQKEYRFNEYQSLLAAEKTKVIKDFGKACFTETGGSDEVYSALRSQASDLAKQKKYGEAIVKLGAIIENDKAIVSDFNAIGSCYILTKQYDKAIRFLKIGEKLDDSELLTKLNLAHAYLLNNEYSQAKSIYKKYQSQNVTDSLSWTQKVKQDFETFEKAGLPSEDFKRILNSIDN</sequence>
<dbReference type="SUPFAM" id="SSF48452">
    <property type="entry name" value="TPR-like"/>
    <property type="match status" value="1"/>
</dbReference>
<dbReference type="Proteomes" id="UP000245449">
    <property type="component" value="Unassembled WGS sequence"/>
</dbReference>
<dbReference type="OrthoDB" id="1451408at2"/>
<comment type="caution">
    <text evidence="1">The sequence shown here is derived from an EMBL/GenBank/DDBJ whole genome shotgun (WGS) entry which is preliminary data.</text>
</comment>
<dbReference type="InterPro" id="IPR019734">
    <property type="entry name" value="TPR_rpt"/>
</dbReference>
<dbReference type="InterPro" id="IPR011990">
    <property type="entry name" value="TPR-like_helical_dom_sf"/>
</dbReference>
<dbReference type="RefSeq" id="WP_116725606.1">
    <property type="nucleotide sequence ID" value="NZ_QCZI01000017.1"/>
</dbReference>
<keyword evidence="2" id="KW-1185">Reference proteome</keyword>
<gene>
    <name evidence="1" type="ORF">DB895_11990</name>
</gene>
<dbReference type="Gene3D" id="1.25.40.10">
    <property type="entry name" value="Tetratricopeptide repeat domain"/>
    <property type="match status" value="1"/>
</dbReference>